<evidence type="ECO:0000256" key="1">
    <source>
        <dbReference type="SAM" id="MobiDB-lite"/>
    </source>
</evidence>
<dbReference type="EMBL" id="JWZX01002781">
    <property type="protein sequence ID" value="KOO26955.1"/>
    <property type="molecule type" value="Genomic_DNA"/>
</dbReference>
<feature type="compositionally biased region" description="Polar residues" evidence="1">
    <location>
        <begin position="169"/>
        <end position="182"/>
    </location>
</feature>
<feature type="region of interest" description="Disordered" evidence="1">
    <location>
        <begin position="81"/>
        <end position="105"/>
    </location>
</feature>
<accession>A0A0M0JKH1</accession>
<name>A0A0M0JKH1_9EUKA</name>
<dbReference type="Proteomes" id="UP000037460">
    <property type="component" value="Unassembled WGS sequence"/>
</dbReference>
<dbReference type="AlphaFoldDB" id="A0A0M0JKH1"/>
<organism evidence="2 3">
    <name type="scientific">Chrysochromulina tobinii</name>
    <dbReference type="NCBI Taxonomy" id="1460289"/>
    <lineage>
        <taxon>Eukaryota</taxon>
        <taxon>Haptista</taxon>
        <taxon>Haptophyta</taxon>
        <taxon>Prymnesiophyceae</taxon>
        <taxon>Prymnesiales</taxon>
        <taxon>Chrysochromulinaceae</taxon>
        <taxon>Chrysochromulina</taxon>
    </lineage>
</organism>
<protein>
    <submittedName>
        <fullName evidence="2">Uncharacterized protein</fullName>
    </submittedName>
</protein>
<comment type="caution">
    <text evidence="2">The sequence shown here is derived from an EMBL/GenBank/DDBJ whole genome shotgun (WGS) entry which is preliminary data.</text>
</comment>
<evidence type="ECO:0000313" key="2">
    <source>
        <dbReference type="EMBL" id="KOO26955.1"/>
    </source>
</evidence>
<gene>
    <name evidence="2" type="ORF">Ctob_002647</name>
</gene>
<sequence length="235" mass="26015">MMLALAIAVAADDSWSFRDFLAGEWELERHTPGQKPEHAHYSFQLVGGTLEGAYYEVDDNGKTSEMVVRVLFDDAKSGQFQLSRKPVPATPEPADSDEPPEPQPLESLKTAFEFDFHAQNGGRFHLSDSQWKGKKGGAVQFLCSDEDSFVFLHAPACVLSESEGRSCTGPLQPSAWTASRQGASRRKPADDSKPRSLLQRYGWYVFFGILYFGYQVAKEKAAEAAAGMKVGKKQR</sequence>
<evidence type="ECO:0000313" key="3">
    <source>
        <dbReference type="Proteomes" id="UP000037460"/>
    </source>
</evidence>
<keyword evidence="3" id="KW-1185">Reference proteome</keyword>
<reference evidence="3" key="1">
    <citation type="journal article" date="2015" name="PLoS Genet.">
        <title>Genome Sequence and Transcriptome Analyses of Chrysochromulina tobin: Metabolic Tools for Enhanced Algal Fitness in the Prominent Order Prymnesiales (Haptophyceae).</title>
        <authorList>
            <person name="Hovde B.T."/>
            <person name="Deodato C.R."/>
            <person name="Hunsperger H.M."/>
            <person name="Ryken S.A."/>
            <person name="Yost W."/>
            <person name="Jha R.K."/>
            <person name="Patterson J."/>
            <person name="Monnat R.J. Jr."/>
            <person name="Barlow S.B."/>
            <person name="Starkenburg S.R."/>
            <person name="Cattolico R.A."/>
        </authorList>
    </citation>
    <scope>NUCLEOTIDE SEQUENCE</scope>
    <source>
        <strain evidence="3">CCMP291</strain>
    </source>
</reference>
<feature type="region of interest" description="Disordered" evidence="1">
    <location>
        <begin position="162"/>
        <end position="194"/>
    </location>
</feature>
<proteinExistence type="predicted"/>